<evidence type="ECO:0000313" key="2">
    <source>
        <dbReference type="Proteomes" id="UP000481360"/>
    </source>
</evidence>
<gene>
    <name evidence="1" type="ORF">G7043_17440</name>
</gene>
<organism evidence="1 2">
    <name type="scientific">Lentzea alba</name>
    <dbReference type="NCBI Taxonomy" id="2714351"/>
    <lineage>
        <taxon>Bacteria</taxon>
        <taxon>Bacillati</taxon>
        <taxon>Actinomycetota</taxon>
        <taxon>Actinomycetes</taxon>
        <taxon>Pseudonocardiales</taxon>
        <taxon>Pseudonocardiaceae</taxon>
        <taxon>Lentzea</taxon>
    </lineage>
</organism>
<dbReference type="AlphaFoldDB" id="A0A7C9VTW6"/>
<accession>A0A7C9VTW6</accession>
<dbReference type="InterPro" id="IPR007061">
    <property type="entry name" value="MST-like"/>
</dbReference>
<evidence type="ECO:0000313" key="1">
    <source>
        <dbReference type="EMBL" id="NGY60716.1"/>
    </source>
</evidence>
<dbReference type="SUPFAM" id="SSF109854">
    <property type="entry name" value="DinB/YfiT-like putative metalloenzymes"/>
    <property type="match status" value="1"/>
</dbReference>
<keyword evidence="2" id="KW-1185">Reference proteome</keyword>
<reference evidence="1 2" key="1">
    <citation type="submission" date="2020-03" db="EMBL/GenBank/DDBJ databases">
        <title>Isolation and identification of active actinomycetes.</title>
        <authorList>
            <person name="Sun X."/>
        </authorList>
    </citation>
    <scope>NUCLEOTIDE SEQUENCE [LARGE SCALE GENOMIC DNA]</scope>
    <source>
        <strain evidence="1 2">NEAU-D13</strain>
    </source>
</reference>
<dbReference type="RefSeq" id="WP_166046711.1">
    <property type="nucleotide sequence ID" value="NZ_JAAMPJ010000004.1"/>
</dbReference>
<dbReference type="Proteomes" id="UP000481360">
    <property type="component" value="Unassembled WGS sequence"/>
</dbReference>
<sequence length="164" mass="18183">MSEIQREPVPRVDTGELDVAHAFLKFQRHCVLKKAEGLTEDQLRRPVVASGTSILGLIQHLAEAERGWFDHHLGGGDWDEEAELGMTVPADRPVDEVIEFYRAAIEASDRAITAAGDPETLMAIPIDGMRKSLRWLLAHMTTETARHAGHADIIREQLDGVTGR</sequence>
<comment type="caution">
    <text evidence="1">The sequence shown here is derived from an EMBL/GenBank/DDBJ whole genome shotgun (WGS) entry which is preliminary data.</text>
</comment>
<dbReference type="InterPro" id="IPR034660">
    <property type="entry name" value="DinB/YfiT-like"/>
</dbReference>
<protein>
    <submittedName>
        <fullName evidence="1">DinB family protein</fullName>
    </submittedName>
</protein>
<name>A0A7C9VTW6_9PSEU</name>
<dbReference type="Pfam" id="PF04978">
    <property type="entry name" value="MST"/>
    <property type="match status" value="1"/>
</dbReference>
<proteinExistence type="predicted"/>
<dbReference type="EMBL" id="JAAMPJ010000004">
    <property type="protein sequence ID" value="NGY60716.1"/>
    <property type="molecule type" value="Genomic_DNA"/>
</dbReference>
<dbReference type="Gene3D" id="1.20.120.450">
    <property type="entry name" value="dinb family like domain"/>
    <property type="match status" value="1"/>
</dbReference>